<dbReference type="EMBL" id="JANEYG010000003">
    <property type="protein sequence ID" value="KAJ8924278.1"/>
    <property type="molecule type" value="Genomic_DNA"/>
</dbReference>
<sequence length="394" mass="43788">MKTELGLLVFCSCVFSTIALEVINQWNFLSFDFPSDANTADFKPENTIFTGMEVTDDRIFLAIPSLRAGVPAALVTIPKNTPAGSSPALQAYPDWSYHRAGNANLTCDGLISVYRIRTDSCNRLWVLDAGVMTSIDAFTRICPAKLVAFDLETNKPVRKIILPESVLRPASALTNLVVDETVQGKCDSAFFYLTDTTTPGLVVYDGKKEQAWRFSHPTMYPNPDSAFYDIAGDKFSFMDGIIGLAHSPQTATLFFQPMATESIFSVPTAALTKGPPGELDVLPVSLVGRKSSQGLALALNPEDNTLFFAPFSDTSVASWNVVTNEQRLLAHDPINLQFTAELRWKEDGSLWILSSRFHRFFKRTVTPNEINLRIMRIKFARPVFPHQALSNFYF</sequence>
<evidence type="ECO:0000313" key="7">
    <source>
        <dbReference type="Proteomes" id="UP001159042"/>
    </source>
</evidence>
<dbReference type="FunFam" id="2.120.10.30:FF:000045">
    <property type="entry name" value="Blast:Protein yellow"/>
    <property type="match status" value="1"/>
</dbReference>
<dbReference type="Gene3D" id="2.120.10.30">
    <property type="entry name" value="TolB, C-terminal domain"/>
    <property type="match status" value="1"/>
</dbReference>
<dbReference type="SUPFAM" id="SSF50969">
    <property type="entry name" value="YVTN repeat-like/Quinoprotein amine dehydrogenase"/>
    <property type="match status" value="1"/>
</dbReference>
<evidence type="ECO:0008006" key="8">
    <source>
        <dbReference type="Google" id="ProtNLM"/>
    </source>
</evidence>
<dbReference type="InterPro" id="IPR011042">
    <property type="entry name" value="6-blade_b-propeller_TolB-like"/>
</dbReference>
<keyword evidence="3" id="KW-0964">Secreted</keyword>
<reference evidence="6 7" key="1">
    <citation type="journal article" date="2023" name="Insect Mol. Biol.">
        <title>Genome sequencing provides insights into the evolution of gene families encoding plant cell wall-degrading enzymes in longhorned beetles.</title>
        <authorList>
            <person name="Shin N.R."/>
            <person name="Okamura Y."/>
            <person name="Kirsch R."/>
            <person name="Pauchet Y."/>
        </authorList>
    </citation>
    <scope>NUCLEOTIDE SEQUENCE [LARGE SCALE GENOMIC DNA]</scope>
    <source>
        <strain evidence="6">EAD_L_NR</strain>
    </source>
</reference>
<organism evidence="6 7">
    <name type="scientific">Exocentrus adspersus</name>
    <dbReference type="NCBI Taxonomy" id="1586481"/>
    <lineage>
        <taxon>Eukaryota</taxon>
        <taxon>Metazoa</taxon>
        <taxon>Ecdysozoa</taxon>
        <taxon>Arthropoda</taxon>
        <taxon>Hexapoda</taxon>
        <taxon>Insecta</taxon>
        <taxon>Pterygota</taxon>
        <taxon>Neoptera</taxon>
        <taxon>Endopterygota</taxon>
        <taxon>Coleoptera</taxon>
        <taxon>Polyphaga</taxon>
        <taxon>Cucujiformia</taxon>
        <taxon>Chrysomeloidea</taxon>
        <taxon>Cerambycidae</taxon>
        <taxon>Lamiinae</taxon>
        <taxon>Acanthocinini</taxon>
        <taxon>Exocentrus</taxon>
    </lineage>
</organism>
<name>A0AAV8WCE4_9CUCU</name>
<protein>
    <recommendedName>
        <fullName evidence="8">Yellow-e</fullName>
    </recommendedName>
</protein>
<dbReference type="InterPro" id="IPR017996">
    <property type="entry name" value="MRJP/yellow-related"/>
</dbReference>
<evidence type="ECO:0000256" key="2">
    <source>
        <dbReference type="ARBA" id="ARBA00009127"/>
    </source>
</evidence>
<evidence type="ECO:0000256" key="4">
    <source>
        <dbReference type="ARBA" id="ARBA00022729"/>
    </source>
</evidence>
<evidence type="ECO:0000256" key="1">
    <source>
        <dbReference type="ARBA" id="ARBA00004613"/>
    </source>
</evidence>
<dbReference type="InterPro" id="IPR011044">
    <property type="entry name" value="Quino_amine_DH_bsu"/>
</dbReference>
<comment type="subcellular location">
    <subcellularLocation>
        <location evidence="1">Secreted</location>
    </subcellularLocation>
</comment>
<evidence type="ECO:0000256" key="5">
    <source>
        <dbReference type="SAM" id="SignalP"/>
    </source>
</evidence>
<evidence type="ECO:0000256" key="3">
    <source>
        <dbReference type="ARBA" id="ARBA00022525"/>
    </source>
</evidence>
<dbReference type="Proteomes" id="UP001159042">
    <property type="component" value="Unassembled WGS sequence"/>
</dbReference>
<dbReference type="GO" id="GO:0005576">
    <property type="term" value="C:extracellular region"/>
    <property type="evidence" value="ECO:0007669"/>
    <property type="project" value="UniProtKB-SubCell"/>
</dbReference>
<proteinExistence type="inferred from homology"/>
<gene>
    <name evidence="6" type="ORF">NQ315_007070</name>
</gene>
<comment type="similarity">
    <text evidence="2">Belongs to the major royal jelly protein family.</text>
</comment>
<dbReference type="PRINTS" id="PR01366">
    <property type="entry name" value="ROYALJELLY"/>
</dbReference>
<dbReference type="PANTHER" id="PTHR10009">
    <property type="entry name" value="PROTEIN YELLOW-RELATED"/>
    <property type="match status" value="1"/>
</dbReference>
<keyword evidence="7" id="KW-1185">Reference proteome</keyword>
<accession>A0AAV8WCE4</accession>
<evidence type="ECO:0000313" key="6">
    <source>
        <dbReference type="EMBL" id="KAJ8924278.1"/>
    </source>
</evidence>
<dbReference type="PANTHER" id="PTHR10009:SF19">
    <property type="entry name" value="RE55542P"/>
    <property type="match status" value="1"/>
</dbReference>
<feature type="chain" id="PRO_5043911340" description="Yellow-e" evidence="5">
    <location>
        <begin position="20"/>
        <end position="394"/>
    </location>
</feature>
<keyword evidence="4 5" id="KW-0732">Signal</keyword>
<dbReference type="AlphaFoldDB" id="A0AAV8WCE4"/>
<feature type="signal peptide" evidence="5">
    <location>
        <begin position="1"/>
        <end position="19"/>
    </location>
</feature>
<dbReference type="Pfam" id="PF03022">
    <property type="entry name" value="MRJP"/>
    <property type="match status" value="1"/>
</dbReference>
<comment type="caution">
    <text evidence="6">The sequence shown here is derived from an EMBL/GenBank/DDBJ whole genome shotgun (WGS) entry which is preliminary data.</text>
</comment>